<dbReference type="PANTHER" id="PTHR38595">
    <property type="entry name" value="CYTOPLASMIC PROTEIN-RELATED"/>
    <property type="match status" value="1"/>
</dbReference>
<dbReference type="InterPro" id="IPR053176">
    <property type="entry name" value="T6SS_TssE1-like"/>
</dbReference>
<proteinExistence type="predicted"/>
<comment type="caution">
    <text evidence="2">The sequence shown here is derived from an EMBL/GenBank/DDBJ whole genome shotgun (WGS) entry which is preliminary data.</text>
</comment>
<dbReference type="SUPFAM" id="SSF160719">
    <property type="entry name" value="gpW/gp25-like"/>
    <property type="match status" value="1"/>
</dbReference>
<feature type="domain" description="IraD/Gp25-like" evidence="1">
    <location>
        <begin position="99"/>
        <end position="211"/>
    </location>
</feature>
<gene>
    <name evidence="2" type="ORF">EV655_10978</name>
</gene>
<accession>A0A4R2KAN6</accession>
<dbReference type="NCBIfam" id="TIGR03357">
    <property type="entry name" value="VI_zyme"/>
    <property type="match status" value="1"/>
</dbReference>
<dbReference type="InterPro" id="IPR007048">
    <property type="entry name" value="IraD/Gp25-like"/>
</dbReference>
<evidence type="ECO:0000313" key="3">
    <source>
        <dbReference type="Proteomes" id="UP000295142"/>
    </source>
</evidence>
<evidence type="ECO:0000259" key="1">
    <source>
        <dbReference type="Pfam" id="PF04965"/>
    </source>
</evidence>
<keyword evidence="3" id="KW-1185">Reference proteome</keyword>
<protein>
    <submittedName>
        <fullName evidence="2">Type VI secretion system protein ImpF</fullName>
    </submittedName>
</protein>
<reference evidence="2 3" key="1">
    <citation type="submission" date="2019-03" db="EMBL/GenBank/DDBJ databases">
        <title>Genomic Encyclopedia of Type Strains, Phase IV (KMG-IV): sequencing the most valuable type-strain genomes for metagenomic binning, comparative biology and taxonomic classification.</title>
        <authorList>
            <person name="Goeker M."/>
        </authorList>
    </citation>
    <scope>NUCLEOTIDE SEQUENCE [LARGE SCALE GENOMIC DNA]</scope>
    <source>
        <strain evidence="2 3">DSM 4868</strain>
    </source>
</reference>
<organism evidence="2 3">
    <name type="scientific">Rhodovulum euryhalinum</name>
    <dbReference type="NCBI Taxonomy" id="35805"/>
    <lineage>
        <taxon>Bacteria</taxon>
        <taxon>Pseudomonadati</taxon>
        <taxon>Pseudomonadota</taxon>
        <taxon>Alphaproteobacteria</taxon>
        <taxon>Rhodobacterales</taxon>
        <taxon>Paracoccaceae</taxon>
        <taxon>Rhodovulum</taxon>
    </lineage>
</organism>
<dbReference type="Proteomes" id="UP000295142">
    <property type="component" value="Unassembled WGS sequence"/>
</dbReference>
<evidence type="ECO:0000313" key="2">
    <source>
        <dbReference type="EMBL" id="TCO70531.1"/>
    </source>
</evidence>
<dbReference type="PANTHER" id="PTHR38595:SF1">
    <property type="entry name" value="TYPE VI SECRETION SYSTEM COMPONENT TSSE1"/>
    <property type="match status" value="1"/>
</dbReference>
<dbReference type="AlphaFoldDB" id="A0A4R2KAN6"/>
<dbReference type="InterPro" id="IPR017737">
    <property type="entry name" value="TssE1-like"/>
</dbReference>
<dbReference type="EMBL" id="SLWW01000009">
    <property type="protein sequence ID" value="TCO70531.1"/>
    <property type="molecule type" value="Genomic_DNA"/>
</dbReference>
<name>A0A4R2KAN6_9RHOB</name>
<dbReference type="Pfam" id="PF04965">
    <property type="entry name" value="GPW_gp25"/>
    <property type="match status" value="1"/>
</dbReference>
<sequence>MMADPGPSARSELVQPSLWDRLRDDLPGLVAETDALAAGLAQALGADRVQALASGGARAIEREPGLDAPSRKQLMQLADGLARRRRLEERGIVVTADVLREAVRRDIEALFNIERLEARFLLTEREQAHQDSPGDLLADFPEIRASVVNFGVPAFAGHTGSDFDNEALARELRTLLQVFEPRLRRDSVRVQVRTGQKTGLRVDIDGVLMVAPVPERLRLSTTIDLDNGQALTTVEVL</sequence>